<comment type="similarity">
    <text evidence="1 4">Belongs to the cystatin family. Phytocystatin subfamily.</text>
</comment>
<dbReference type="InterPro" id="IPR018073">
    <property type="entry name" value="Prot_inh_cystat_CS"/>
</dbReference>
<dbReference type="FunFam" id="3.10.450.10:FF:000011">
    <property type="entry name" value="Cysteine proteinase inhibitor"/>
    <property type="match status" value="1"/>
</dbReference>
<dbReference type="GO" id="GO:0004869">
    <property type="term" value="F:cysteine-type endopeptidase inhibitor activity"/>
    <property type="evidence" value="ECO:0007669"/>
    <property type="project" value="UniProtKB-KW"/>
</dbReference>
<dbReference type="PANTHER" id="PTHR11413">
    <property type="entry name" value="CYSTATIN FAMILY MEMBER"/>
    <property type="match status" value="1"/>
</dbReference>
<dbReference type="SMART" id="SM00043">
    <property type="entry name" value="CY"/>
    <property type="match status" value="1"/>
</dbReference>
<keyword evidence="7" id="KW-1185">Reference proteome</keyword>
<evidence type="ECO:0000259" key="5">
    <source>
        <dbReference type="SMART" id="SM00043"/>
    </source>
</evidence>
<dbReference type="Pfam" id="PF16845">
    <property type="entry name" value="SQAPI"/>
    <property type="match status" value="1"/>
</dbReference>
<evidence type="ECO:0000256" key="2">
    <source>
        <dbReference type="ARBA" id="ARBA00022690"/>
    </source>
</evidence>
<feature type="signal peptide" evidence="4">
    <location>
        <begin position="1"/>
        <end position="26"/>
    </location>
</feature>
<dbReference type="SUPFAM" id="SSF54403">
    <property type="entry name" value="Cystatin/monellin"/>
    <property type="match status" value="2"/>
</dbReference>
<evidence type="ECO:0000313" key="7">
    <source>
        <dbReference type="Proteomes" id="UP001163823"/>
    </source>
</evidence>
<dbReference type="PANTHER" id="PTHR11413:SF110">
    <property type="entry name" value="CYSTEINE PROTEINASE INHIBITOR 6"/>
    <property type="match status" value="1"/>
</dbReference>
<dbReference type="InterPro" id="IPR000010">
    <property type="entry name" value="Cystatin_dom"/>
</dbReference>
<evidence type="ECO:0000256" key="3">
    <source>
        <dbReference type="ARBA" id="ARBA00022704"/>
    </source>
</evidence>
<gene>
    <name evidence="6" type="ORF">O6P43_010009</name>
</gene>
<name>A0AAD7VDQ8_QUISA</name>
<accession>A0AAD7VDQ8</accession>
<dbReference type="CDD" id="cd00042">
    <property type="entry name" value="CY"/>
    <property type="match status" value="1"/>
</dbReference>
<keyword evidence="4" id="KW-0732">Signal</keyword>
<reference evidence="6" key="1">
    <citation type="journal article" date="2023" name="Science">
        <title>Elucidation of the pathway for biosynthesis of saponin adjuvants from the soapbark tree.</title>
        <authorList>
            <person name="Reed J."/>
            <person name="Orme A."/>
            <person name="El-Demerdash A."/>
            <person name="Owen C."/>
            <person name="Martin L.B.B."/>
            <person name="Misra R.C."/>
            <person name="Kikuchi S."/>
            <person name="Rejzek M."/>
            <person name="Martin A.C."/>
            <person name="Harkess A."/>
            <person name="Leebens-Mack J."/>
            <person name="Louveau T."/>
            <person name="Stephenson M.J."/>
            <person name="Osbourn A."/>
        </authorList>
    </citation>
    <scope>NUCLEOTIDE SEQUENCE</scope>
    <source>
        <strain evidence="6">S10</strain>
    </source>
</reference>
<dbReference type="PROSITE" id="PS00287">
    <property type="entry name" value="CYSTATIN"/>
    <property type="match status" value="1"/>
</dbReference>
<sequence>MKLNRFSVALLLSFVVLCGLCELGICREGDFIRMKLGGIHDCKGAENSFEIESLARFAIEEHNKKENALLQFGRVLKAKEQVVAGKMYHLTLEAIDLGKKKIYEAKVWVKPWMNFKQLQEFKHAHDVSTFTSSDLGAKQDGHGTEWQEVPVHGSEVQDAANYAVTSIGQRSNSLSPYELVEILLAKAKVIEDYAKFNLLLKVRRGIKEEKIRVEVNKIMGGKFYLNQMEQDRS</sequence>
<proteinExistence type="inferred from homology"/>
<dbReference type="Proteomes" id="UP001163823">
    <property type="component" value="Chromosome 4"/>
</dbReference>
<dbReference type="GO" id="GO:0009409">
    <property type="term" value="P:response to cold"/>
    <property type="evidence" value="ECO:0007669"/>
    <property type="project" value="UniProtKB-ARBA"/>
</dbReference>
<dbReference type="KEGG" id="qsa:O6P43_010009"/>
<feature type="chain" id="PRO_5041778231" description="Cysteine proteinase inhibitor" evidence="4">
    <location>
        <begin position="27"/>
        <end position="233"/>
    </location>
</feature>
<dbReference type="InterPro" id="IPR027214">
    <property type="entry name" value="Cystatin"/>
</dbReference>
<evidence type="ECO:0000256" key="4">
    <source>
        <dbReference type="RuleBase" id="RU362130"/>
    </source>
</evidence>
<organism evidence="6 7">
    <name type="scientific">Quillaja saponaria</name>
    <name type="common">Soap bark tree</name>
    <dbReference type="NCBI Taxonomy" id="32244"/>
    <lineage>
        <taxon>Eukaryota</taxon>
        <taxon>Viridiplantae</taxon>
        <taxon>Streptophyta</taxon>
        <taxon>Embryophyta</taxon>
        <taxon>Tracheophyta</taxon>
        <taxon>Spermatophyta</taxon>
        <taxon>Magnoliopsida</taxon>
        <taxon>eudicotyledons</taxon>
        <taxon>Gunneridae</taxon>
        <taxon>Pentapetalae</taxon>
        <taxon>rosids</taxon>
        <taxon>fabids</taxon>
        <taxon>Fabales</taxon>
        <taxon>Quillajaceae</taxon>
        <taxon>Quillaja</taxon>
    </lineage>
</organism>
<dbReference type="Gene3D" id="3.10.450.10">
    <property type="match status" value="2"/>
</dbReference>
<dbReference type="GO" id="GO:0006972">
    <property type="term" value="P:hyperosmotic response"/>
    <property type="evidence" value="ECO:0007669"/>
    <property type="project" value="UniProtKB-ARBA"/>
</dbReference>
<keyword evidence="2 4" id="KW-0646">Protease inhibitor</keyword>
<protein>
    <recommendedName>
        <fullName evidence="4">Cysteine proteinase inhibitor</fullName>
    </recommendedName>
</protein>
<comment type="caution">
    <text evidence="6">The sequence shown here is derived from an EMBL/GenBank/DDBJ whole genome shotgun (WGS) entry which is preliminary data.</text>
</comment>
<evidence type="ECO:0000256" key="1">
    <source>
        <dbReference type="ARBA" id="ARBA00007233"/>
    </source>
</evidence>
<dbReference type="InterPro" id="IPR046350">
    <property type="entry name" value="Cystatin_sf"/>
</dbReference>
<feature type="domain" description="Cystatin" evidence="5">
    <location>
        <begin position="34"/>
        <end position="124"/>
    </location>
</feature>
<dbReference type="AlphaFoldDB" id="A0AAD7VDQ8"/>
<dbReference type="GO" id="GO:0009414">
    <property type="term" value="P:response to water deprivation"/>
    <property type="evidence" value="ECO:0007669"/>
    <property type="project" value="UniProtKB-ARBA"/>
</dbReference>
<keyword evidence="3 4" id="KW-0789">Thiol protease inhibitor</keyword>
<dbReference type="EMBL" id="JARAOO010000004">
    <property type="protein sequence ID" value="KAJ7972067.1"/>
    <property type="molecule type" value="Genomic_DNA"/>
</dbReference>
<evidence type="ECO:0000313" key="6">
    <source>
        <dbReference type="EMBL" id="KAJ7972067.1"/>
    </source>
</evidence>